<dbReference type="EMBL" id="MN739774">
    <property type="protein sequence ID" value="QHT25708.1"/>
    <property type="molecule type" value="Genomic_DNA"/>
</dbReference>
<sequence>MDSIISTFSGIAENWCITGSSAIVLLLKSINDKKAKEYLELIVPSDIDFLAYDKSMCYYFPNVPDYDLVNTGRSRTYKSLSGGSSVDFTYVTDGLSYIVVSEVRILDPKSLLAYYKNDSDFVTKDPTLKIEALNYIIDCIDDVYTVQKIRKSRKTEMSASPNSGAKRVLFSDCGDVESPKKGKKLIF</sequence>
<reference evidence="1" key="1">
    <citation type="journal article" date="2020" name="Nature">
        <title>Giant virus diversity and host interactions through global metagenomics.</title>
        <authorList>
            <person name="Schulz F."/>
            <person name="Roux S."/>
            <person name="Paez-Espino D."/>
            <person name="Jungbluth S."/>
            <person name="Walsh D.A."/>
            <person name="Denef V.J."/>
            <person name="McMahon K.D."/>
            <person name="Konstantinidis K.T."/>
            <person name="Eloe-Fadrosh E.A."/>
            <person name="Kyrpides N.C."/>
            <person name="Woyke T."/>
        </authorList>
    </citation>
    <scope>NUCLEOTIDE SEQUENCE</scope>
    <source>
        <strain evidence="1">GVMAG-M-3300023179-27</strain>
    </source>
</reference>
<dbReference type="AlphaFoldDB" id="A0A6C0EA55"/>
<evidence type="ECO:0000313" key="1">
    <source>
        <dbReference type="EMBL" id="QHT25708.1"/>
    </source>
</evidence>
<accession>A0A6C0EA55</accession>
<organism evidence="1">
    <name type="scientific">viral metagenome</name>
    <dbReference type="NCBI Taxonomy" id="1070528"/>
    <lineage>
        <taxon>unclassified sequences</taxon>
        <taxon>metagenomes</taxon>
        <taxon>organismal metagenomes</taxon>
    </lineage>
</organism>
<protein>
    <submittedName>
        <fullName evidence="1">Uncharacterized protein</fullName>
    </submittedName>
</protein>
<proteinExistence type="predicted"/>
<name>A0A6C0EA55_9ZZZZ</name>